<comment type="caution">
    <text evidence="4">The sequence shown here is derived from an EMBL/GenBank/DDBJ whole genome shotgun (WGS) entry which is preliminary data.</text>
</comment>
<dbReference type="Proteomes" id="UP000248924">
    <property type="component" value="Unassembled WGS sequence"/>
</dbReference>
<reference evidence="4 5" key="1">
    <citation type="submission" date="2018-01" db="EMBL/GenBank/DDBJ databases">
        <title>Draft genome sequence of Jishengella sp. NA12.</title>
        <authorList>
            <person name="Sahin N."/>
            <person name="Ay H."/>
            <person name="Saygin H."/>
        </authorList>
    </citation>
    <scope>NUCLEOTIDE SEQUENCE [LARGE SCALE GENOMIC DNA]</scope>
    <source>
        <strain evidence="4 5">NA12</strain>
    </source>
</reference>
<dbReference type="Gene3D" id="3.40.50.410">
    <property type="entry name" value="von Willebrand factor, type A domain"/>
    <property type="match status" value="1"/>
</dbReference>
<protein>
    <submittedName>
        <fullName evidence="4">VWA domain-containing protein</fullName>
    </submittedName>
</protein>
<dbReference type="Pfam" id="PF00092">
    <property type="entry name" value="VWA"/>
    <property type="match status" value="1"/>
</dbReference>
<feature type="domain" description="VWFA" evidence="3">
    <location>
        <begin position="389"/>
        <end position="580"/>
    </location>
</feature>
<name>A0A2W2DTU8_9ACTN</name>
<evidence type="ECO:0000256" key="2">
    <source>
        <dbReference type="SAM" id="Phobius"/>
    </source>
</evidence>
<keyword evidence="2" id="KW-0472">Membrane</keyword>
<keyword evidence="5" id="KW-1185">Reference proteome</keyword>
<dbReference type="InterPro" id="IPR002035">
    <property type="entry name" value="VWF_A"/>
</dbReference>
<keyword evidence="2" id="KW-1133">Transmembrane helix</keyword>
<dbReference type="AlphaFoldDB" id="A0A2W2DTU8"/>
<dbReference type="SUPFAM" id="SSF53300">
    <property type="entry name" value="vWA-like"/>
    <property type="match status" value="1"/>
</dbReference>
<dbReference type="SMART" id="SM00327">
    <property type="entry name" value="VWA"/>
    <property type="match status" value="1"/>
</dbReference>
<gene>
    <name evidence="4" type="ORF">C1I95_19715</name>
</gene>
<accession>A0A2W2DTU8</accession>
<dbReference type="InterPro" id="IPR036465">
    <property type="entry name" value="vWFA_dom_sf"/>
</dbReference>
<feature type="region of interest" description="Disordered" evidence="1">
    <location>
        <begin position="331"/>
        <end position="364"/>
    </location>
</feature>
<sequence>MSAGRHRMRSSFHGAAAAAAVGVLIVTAGGWVGYRQLAGQDCSGKIELSVAVATELAPAVDEAATEWEAKGAAVDGTCIDVTVAASDAVEVAAVVAAKHGASLAGVGQASGTAVSPDVWIPDSSTWLLRLQTGGAAAFEPGNGASIASSPVVVAMPEPIATRLGWPQKELGWTQLLARVNSDRPLKTGIVEPTRDAAGLSGLLSLMTAAAASGGATAEQDRIGALRALASGASALRQDLLAKFPTASDNTTLASALGAAALSEEDVIQYNAKKPPVPLAALYLKPAPLPLDYPYAVLPGIEPTKAAAARVLFEVLTTPSFKDKLATQALRGPDGNWGNGFNAPQGAPSPASGDASAPPPAKGGIAAGGLAPDAVERAVSSWSIATLSGRMLAIIDVSGSMKKPVPTANGATRQQVTAEAARRGLNLFDDSWSIGLWVFSTNLVGSRDYREVVPIGPLSRQRGALLRGLDTISSTSGDTGLYDTLLAAYKDVQQNWEPGKVNSIVLFTDGKNEDANGISQKDLLAELKRLRDPDQPVQVIIIGIGNEVSKSELDTIATGAGGNAFIAEDPTGIGDIFLRAIALRKAPA</sequence>
<evidence type="ECO:0000256" key="1">
    <source>
        <dbReference type="SAM" id="MobiDB-lite"/>
    </source>
</evidence>
<feature type="transmembrane region" description="Helical" evidence="2">
    <location>
        <begin position="12"/>
        <end position="34"/>
    </location>
</feature>
<dbReference type="EMBL" id="POTY01000127">
    <property type="protein sequence ID" value="PZG15392.1"/>
    <property type="molecule type" value="Genomic_DNA"/>
</dbReference>
<dbReference type="OrthoDB" id="5621159at2"/>
<feature type="compositionally biased region" description="Low complexity" evidence="1">
    <location>
        <begin position="342"/>
        <end position="364"/>
    </location>
</feature>
<organism evidence="4 5">
    <name type="scientific">Micromonospora craterilacus</name>
    <dbReference type="NCBI Taxonomy" id="1655439"/>
    <lineage>
        <taxon>Bacteria</taxon>
        <taxon>Bacillati</taxon>
        <taxon>Actinomycetota</taxon>
        <taxon>Actinomycetes</taxon>
        <taxon>Micromonosporales</taxon>
        <taxon>Micromonosporaceae</taxon>
        <taxon>Micromonospora</taxon>
    </lineage>
</organism>
<proteinExistence type="predicted"/>
<evidence type="ECO:0000259" key="3">
    <source>
        <dbReference type="PROSITE" id="PS50234"/>
    </source>
</evidence>
<keyword evidence="2" id="KW-0812">Transmembrane</keyword>
<evidence type="ECO:0000313" key="5">
    <source>
        <dbReference type="Proteomes" id="UP000248924"/>
    </source>
</evidence>
<evidence type="ECO:0000313" key="4">
    <source>
        <dbReference type="EMBL" id="PZG15392.1"/>
    </source>
</evidence>
<dbReference type="Pfam" id="PF13531">
    <property type="entry name" value="SBP_bac_11"/>
    <property type="match status" value="1"/>
</dbReference>
<dbReference type="RefSeq" id="WP_111215303.1">
    <property type="nucleotide sequence ID" value="NZ_POTY01000127.1"/>
</dbReference>
<dbReference type="PROSITE" id="PS50234">
    <property type="entry name" value="VWFA"/>
    <property type="match status" value="1"/>
</dbReference>